<comment type="similarity">
    <text evidence="2">Belongs to the VTI1 family.</text>
</comment>
<dbReference type="PANTHER" id="PTHR21230:SF26">
    <property type="entry name" value="VESICLE TRANSPORT THROUGH INTERACTION WITH T-SNARES HOMOLOG 1A"/>
    <property type="match status" value="1"/>
</dbReference>
<evidence type="ECO:0000256" key="1">
    <source>
        <dbReference type="ARBA" id="ARBA00004211"/>
    </source>
</evidence>
<dbReference type="GO" id="GO:0005789">
    <property type="term" value="C:endoplasmic reticulum membrane"/>
    <property type="evidence" value="ECO:0007669"/>
    <property type="project" value="TreeGrafter"/>
</dbReference>
<dbReference type="SUPFAM" id="SSF58038">
    <property type="entry name" value="SNARE fusion complex"/>
    <property type="match status" value="1"/>
</dbReference>
<dbReference type="GO" id="GO:0005484">
    <property type="term" value="F:SNAP receptor activity"/>
    <property type="evidence" value="ECO:0007669"/>
    <property type="project" value="TreeGrafter"/>
</dbReference>
<dbReference type="EMBL" id="CANTFL010000599">
    <property type="protein sequence ID" value="CAI5725334.1"/>
    <property type="molecule type" value="Genomic_DNA"/>
</dbReference>
<protein>
    <recommendedName>
        <fullName evidence="11">t-SNARE coiled-coil homology domain-containing protein</fullName>
    </recommendedName>
</protein>
<keyword evidence="8 10" id="KW-0472">Membrane</keyword>
<dbReference type="SMART" id="SM00397">
    <property type="entry name" value="t_SNARE"/>
    <property type="match status" value="1"/>
</dbReference>
<evidence type="ECO:0000313" key="12">
    <source>
        <dbReference type="EMBL" id="CAI5725334.1"/>
    </source>
</evidence>
<keyword evidence="13" id="KW-1185">Reference proteome</keyword>
<dbReference type="Gene3D" id="1.20.58.400">
    <property type="entry name" value="t-snare proteins"/>
    <property type="match status" value="1"/>
</dbReference>
<dbReference type="Proteomes" id="UP001162031">
    <property type="component" value="Unassembled WGS sequence"/>
</dbReference>
<dbReference type="PANTHER" id="PTHR21230">
    <property type="entry name" value="VESICLE TRANSPORT V-SNARE PROTEIN VTI1-RELATED"/>
    <property type="match status" value="1"/>
</dbReference>
<feature type="domain" description="T-SNARE coiled-coil homology" evidence="11">
    <location>
        <begin position="122"/>
        <end position="184"/>
    </location>
</feature>
<sequence>MAVLFDMYYEDYEQAEQAARKSMDEYARASDSAMCKRFAAIARNSIDEVERYFRVLETEAKNGSSITEKRKMMEQVRQCRAKLDALKLSFTKEGVVKTTRARKSPERLTDGTSTNEQLAGCTECIDRTGRHLDAAQRTLVHTEAIAANVANNLLEQHNQLERTEANVTQAQDDTKEAKRHLGSMAFKACTSRVLLLVVMLALVVAIVLVSYYKWYPRDQKDYLGILPNSTTSGSGSGVPAK</sequence>
<dbReference type="GO" id="GO:0006906">
    <property type="term" value="P:vesicle fusion"/>
    <property type="evidence" value="ECO:0007669"/>
    <property type="project" value="TreeGrafter"/>
</dbReference>
<reference evidence="12" key="1">
    <citation type="submission" date="2022-12" db="EMBL/GenBank/DDBJ databases">
        <authorList>
            <person name="Webb A."/>
        </authorList>
    </citation>
    <scope>NUCLEOTIDE SEQUENCE</scope>
    <source>
        <strain evidence="12">Hp1</strain>
    </source>
</reference>
<dbReference type="AlphaFoldDB" id="A0AAV0TPG3"/>
<dbReference type="Gene3D" id="1.20.5.110">
    <property type="match status" value="1"/>
</dbReference>
<name>A0AAV0TPG3_HYABA</name>
<evidence type="ECO:0000256" key="2">
    <source>
        <dbReference type="ARBA" id="ARBA00006108"/>
    </source>
</evidence>
<organism evidence="12 13">
    <name type="scientific">Hyaloperonospora brassicae</name>
    <name type="common">Brassica downy mildew</name>
    <name type="synonym">Peronospora brassicae</name>
    <dbReference type="NCBI Taxonomy" id="162125"/>
    <lineage>
        <taxon>Eukaryota</taxon>
        <taxon>Sar</taxon>
        <taxon>Stramenopiles</taxon>
        <taxon>Oomycota</taxon>
        <taxon>Peronosporomycetes</taxon>
        <taxon>Peronosporales</taxon>
        <taxon>Peronosporaceae</taxon>
        <taxon>Hyaloperonospora</taxon>
    </lineage>
</organism>
<evidence type="ECO:0000313" key="13">
    <source>
        <dbReference type="Proteomes" id="UP001162031"/>
    </source>
</evidence>
<comment type="subcellular location">
    <subcellularLocation>
        <location evidence="1">Membrane</location>
        <topology evidence="1">Single-pass type IV membrane protein</topology>
    </subcellularLocation>
</comment>
<evidence type="ECO:0000256" key="10">
    <source>
        <dbReference type="SAM" id="Phobius"/>
    </source>
</evidence>
<evidence type="ECO:0000256" key="6">
    <source>
        <dbReference type="ARBA" id="ARBA00022989"/>
    </source>
</evidence>
<evidence type="ECO:0000256" key="3">
    <source>
        <dbReference type="ARBA" id="ARBA00022448"/>
    </source>
</evidence>
<accession>A0AAV0TPG3</accession>
<dbReference type="CDD" id="cd15862">
    <property type="entry name" value="SNARE_Vti1"/>
    <property type="match status" value="1"/>
</dbReference>
<keyword evidence="7 9" id="KW-0175">Coiled coil</keyword>
<evidence type="ECO:0000256" key="5">
    <source>
        <dbReference type="ARBA" id="ARBA00022927"/>
    </source>
</evidence>
<dbReference type="GO" id="GO:0015031">
    <property type="term" value="P:protein transport"/>
    <property type="evidence" value="ECO:0007669"/>
    <property type="project" value="UniProtKB-KW"/>
</dbReference>
<evidence type="ECO:0000256" key="9">
    <source>
        <dbReference type="SAM" id="Coils"/>
    </source>
</evidence>
<keyword evidence="5" id="KW-0653">Protein transport</keyword>
<evidence type="ECO:0000259" key="11">
    <source>
        <dbReference type="PROSITE" id="PS50192"/>
    </source>
</evidence>
<dbReference type="GO" id="GO:0031902">
    <property type="term" value="C:late endosome membrane"/>
    <property type="evidence" value="ECO:0007669"/>
    <property type="project" value="TreeGrafter"/>
</dbReference>
<evidence type="ECO:0000256" key="4">
    <source>
        <dbReference type="ARBA" id="ARBA00022692"/>
    </source>
</evidence>
<dbReference type="PROSITE" id="PS50192">
    <property type="entry name" value="T_SNARE"/>
    <property type="match status" value="1"/>
</dbReference>
<dbReference type="Pfam" id="PF12352">
    <property type="entry name" value="V-SNARE_C"/>
    <property type="match status" value="1"/>
</dbReference>
<comment type="caution">
    <text evidence="12">The sequence shown here is derived from an EMBL/GenBank/DDBJ whole genome shotgun (WGS) entry which is preliminary data.</text>
</comment>
<keyword evidence="3" id="KW-0813">Transport</keyword>
<evidence type="ECO:0000256" key="8">
    <source>
        <dbReference type="ARBA" id="ARBA00023136"/>
    </source>
</evidence>
<gene>
    <name evidence="12" type="ORF">HBR001_LOCUS3575</name>
</gene>
<feature type="coiled-coil region" evidence="9">
    <location>
        <begin position="146"/>
        <end position="180"/>
    </location>
</feature>
<dbReference type="InterPro" id="IPR038407">
    <property type="entry name" value="v-SNARE_N_sf"/>
</dbReference>
<proteinExistence type="inferred from homology"/>
<dbReference type="GO" id="GO:0012507">
    <property type="term" value="C:ER to Golgi transport vesicle membrane"/>
    <property type="evidence" value="ECO:0007669"/>
    <property type="project" value="TreeGrafter"/>
</dbReference>
<dbReference type="GO" id="GO:0031201">
    <property type="term" value="C:SNARE complex"/>
    <property type="evidence" value="ECO:0007669"/>
    <property type="project" value="TreeGrafter"/>
</dbReference>
<dbReference type="FunFam" id="1.20.5.110:FF:000002">
    <property type="entry name" value="Vesicle transport through interaction with t-SNAREsB"/>
    <property type="match status" value="1"/>
</dbReference>
<keyword evidence="4 10" id="KW-0812">Transmembrane</keyword>
<keyword evidence="6 10" id="KW-1133">Transmembrane helix</keyword>
<feature type="transmembrane region" description="Helical" evidence="10">
    <location>
        <begin position="193"/>
        <end position="212"/>
    </location>
</feature>
<dbReference type="GO" id="GO:0000149">
    <property type="term" value="F:SNARE binding"/>
    <property type="evidence" value="ECO:0007669"/>
    <property type="project" value="TreeGrafter"/>
</dbReference>
<dbReference type="GO" id="GO:0005794">
    <property type="term" value="C:Golgi apparatus"/>
    <property type="evidence" value="ECO:0007669"/>
    <property type="project" value="TreeGrafter"/>
</dbReference>
<dbReference type="InterPro" id="IPR000727">
    <property type="entry name" value="T_SNARE_dom"/>
</dbReference>
<evidence type="ECO:0000256" key="7">
    <source>
        <dbReference type="ARBA" id="ARBA00023054"/>
    </source>
</evidence>